<dbReference type="AlphaFoldDB" id="A0A448ZDM6"/>
<dbReference type="Proteomes" id="UP000291116">
    <property type="component" value="Unassembled WGS sequence"/>
</dbReference>
<feature type="compositionally biased region" description="Low complexity" evidence="1">
    <location>
        <begin position="612"/>
        <end position="629"/>
    </location>
</feature>
<keyword evidence="3" id="KW-1185">Reference proteome</keyword>
<sequence>MPRLRPLKSKRVPWSKRRQFQRRGAILRCFFYGMLSLSLVAQARVLWKWLPKVVGTAKDDAVGEFPTTMSNASRDVMAEQQEQEQQRVFPTTMSNASRDAVAEQQKQQREGEPNAQPPSYRSYEPLSLLEFVTAFVERDSSSSNDPGENEEACELDTSFKVVEDWKEHKMDATCRSNTTSQQSPVVHKYVLDRWEEEPVIFRYENATARIPSGPPRHSDIPSTALCFPVDNAESYPAGLATTGSSANGTNTTYIDVDATLIRTLVFDPFNAYERFHAYANAAMIMLMFDVRNPQIVMLGKPESKFIYDEGDRDFWRLFSDLEPIYIPWGKDVGIPENANANVTAHDKNTIYRFREIIEAPNAGLSMVNTKSKASGIRGRATEHHCMSSLFRGVMAWIETKTFLATNAKATKAIDGNRGKQNGIGNKKVEVFSRRAGNHSGESDRSTPTEGSTETAFATAAAAVAATARTTEPEGAPLSKQPPRLVKILWSSRRPYCCRDGGIWFPKRVLMRETEFLEALLEALYDNDKTTTRANEYEITSVEFGSLSTTESIRMASESTVMVGLHGAGLIWSAFMSGERGDDGDDDDDDGLNWLNNKDDIDDDYNYDDDVDQQTTTKDTPTTDNNNNVRTGAGLVEIIEIIGGDRSGNGKNNIEDDNDDDDDDTINNNNARTGAGLVEIFGGDREPVNRHYHNIASLVGLPYRYTKFYTDSPGHNVDWNQQDVLRVEEMIRALIEEQRSSRKNG</sequence>
<feature type="compositionally biased region" description="Polar residues" evidence="1">
    <location>
        <begin position="86"/>
        <end position="97"/>
    </location>
</feature>
<feature type="compositionally biased region" description="Acidic residues" evidence="1">
    <location>
        <begin position="654"/>
        <end position="664"/>
    </location>
</feature>
<reference evidence="2 3" key="1">
    <citation type="submission" date="2019-01" db="EMBL/GenBank/DDBJ databases">
        <authorList>
            <person name="Ferrante I. M."/>
        </authorList>
    </citation>
    <scope>NUCLEOTIDE SEQUENCE [LARGE SCALE GENOMIC DNA]</scope>
    <source>
        <strain evidence="2 3">B856</strain>
    </source>
</reference>
<protein>
    <submittedName>
        <fullName evidence="2">Uncharacterized protein</fullName>
    </submittedName>
</protein>
<feature type="region of interest" description="Disordered" evidence="1">
    <location>
        <begin position="645"/>
        <end position="669"/>
    </location>
</feature>
<organism evidence="2 3">
    <name type="scientific">Pseudo-nitzschia multistriata</name>
    <dbReference type="NCBI Taxonomy" id="183589"/>
    <lineage>
        <taxon>Eukaryota</taxon>
        <taxon>Sar</taxon>
        <taxon>Stramenopiles</taxon>
        <taxon>Ochrophyta</taxon>
        <taxon>Bacillariophyta</taxon>
        <taxon>Bacillariophyceae</taxon>
        <taxon>Bacillariophycidae</taxon>
        <taxon>Bacillariales</taxon>
        <taxon>Bacillariaceae</taxon>
        <taxon>Pseudo-nitzschia</taxon>
    </lineage>
</organism>
<evidence type="ECO:0000313" key="3">
    <source>
        <dbReference type="Proteomes" id="UP000291116"/>
    </source>
</evidence>
<gene>
    <name evidence="2" type="ORF">PSNMU_V1.4_AUG-EV-PASAV3_0069850</name>
</gene>
<feature type="region of interest" description="Disordered" evidence="1">
    <location>
        <begin position="579"/>
        <end position="629"/>
    </location>
</feature>
<feature type="region of interest" description="Disordered" evidence="1">
    <location>
        <begin position="74"/>
        <end position="120"/>
    </location>
</feature>
<accession>A0A448ZDM6</accession>
<feature type="compositionally biased region" description="Acidic residues" evidence="1">
    <location>
        <begin position="581"/>
        <end position="590"/>
    </location>
</feature>
<dbReference type="EMBL" id="CAACVS010000258">
    <property type="protein sequence ID" value="VEU40110.1"/>
    <property type="molecule type" value="Genomic_DNA"/>
</dbReference>
<dbReference type="OrthoDB" id="49164at2759"/>
<feature type="region of interest" description="Disordered" evidence="1">
    <location>
        <begin position="415"/>
        <end position="454"/>
    </location>
</feature>
<feature type="compositionally biased region" description="Acidic residues" evidence="1">
    <location>
        <begin position="599"/>
        <end position="611"/>
    </location>
</feature>
<evidence type="ECO:0000313" key="2">
    <source>
        <dbReference type="EMBL" id="VEU40110.1"/>
    </source>
</evidence>
<name>A0A448ZDM6_9STRA</name>
<proteinExistence type="predicted"/>
<evidence type="ECO:0000256" key="1">
    <source>
        <dbReference type="SAM" id="MobiDB-lite"/>
    </source>
</evidence>